<evidence type="ECO:0000313" key="2">
    <source>
        <dbReference type="EMBL" id="KAL2336447.1"/>
    </source>
</evidence>
<accession>A0ABD1MKV4</accession>
<dbReference type="EMBL" id="JBGMDY010000004">
    <property type="protein sequence ID" value="KAL2336447.1"/>
    <property type="molecule type" value="Genomic_DNA"/>
</dbReference>
<feature type="compositionally biased region" description="Basic and acidic residues" evidence="1">
    <location>
        <begin position="127"/>
        <end position="143"/>
    </location>
</feature>
<reference evidence="2 3" key="1">
    <citation type="submission" date="2024-08" db="EMBL/GenBank/DDBJ databases">
        <title>Insights into the chromosomal genome structure of Flemingia macrophylla.</title>
        <authorList>
            <person name="Ding Y."/>
            <person name="Zhao Y."/>
            <person name="Bi W."/>
            <person name="Wu M."/>
            <person name="Zhao G."/>
            <person name="Gong Y."/>
            <person name="Li W."/>
            <person name="Zhang P."/>
        </authorList>
    </citation>
    <scope>NUCLEOTIDE SEQUENCE [LARGE SCALE GENOMIC DNA]</scope>
    <source>
        <strain evidence="2">DYQJB</strain>
        <tissue evidence="2">Leaf</tissue>
    </source>
</reference>
<dbReference type="AlphaFoldDB" id="A0ABD1MKV4"/>
<protein>
    <submittedName>
        <fullName evidence="2">Uncharacterized protein</fullName>
    </submittedName>
</protein>
<gene>
    <name evidence="2" type="ORF">Fmac_010893</name>
</gene>
<evidence type="ECO:0000256" key="1">
    <source>
        <dbReference type="SAM" id="MobiDB-lite"/>
    </source>
</evidence>
<name>A0ABD1MKV4_9FABA</name>
<sequence length="164" mass="18614">MLMCIDEPQYDDVLQFSLLSNVDETEVSRRQDQPGRHHGATVLFRHVEPPEGGHDLAQELGIIGDSLSEKDKTLEVVPMHAIQNKGASMSHVKKGHGISTTMPIHILSSNRMSFMEEEGEPPDNDTMEDKPSDNKTMEEYHEKEKDRWYAGLDLLEVDKVEETQ</sequence>
<evidence type="ECO:0000313" key="3">
    <source>
        <dbReference type="Proteomes" id="UP001603857"/>
    </source>
</evidence>
<feature type="region of interest" description="Disordered" evidence="1">
    <location>
        <begin position="115"/>
        <end position="143"/>
    </location>
</feature>
<keyword evidence="3" id="KW-1185">Reference proteome</keyword>
<proteinExistence type="predicted"/>
<dbReference type="Proteomes" id="UP001603857">
    <property type="component" value="Unassembled WGS sequence"/>
</dbReference>
<comment type="caution">
    <text evidence="2">The sequence shown here is derived from an EMBL/GenBank/DDBJ whole genome shotgun (WGS) entry which is preliminary data.</text>
</comment>
<organism evidence="2 3">
    <name type="scientific">Flemingia macrophylla</name>
    <dbReference type="NCBI Taxonomy" id="520843"/>
    <lineage>
        <taxon>Eukaryota</taxon>
        <taxon>Viridiplantae</taxon>
        <taxon>Streptophyta</taxon>
        <taxon>Embryophyta</taxon>
        <taxon>Tracheophyta</taxon>
        <taxon>Spermatophyta</taxon>
        <taxon>Magnoliopsida</taxon>
        <taxon>eudicotyledons</taxon>
        <taxon>Gunneridae</taxon>
        <taxon>Pentapetalae</taxon>
        <taxon>rosids</taxon>
        <taxon>fabids</taxon>
        <taxon>Fabales</taxon>
        <taxon>Fabaceae</taxon>
        <taxon>Papilionoideae</taxon>
        <taxon>50 kb inversion clade</taxon>
        <taxon>NPAAA clade</taxon>
        <taxon>indigoferoid/millettioid clade</taxon>
        <taxon>Phaseoleae</taxon>
        <taxon>Flemingia</taxon>
    </lineage>
</organism>
<feature type="compositionally biased region" description="Acidic residues" evidence="1">
    <location>
        <begin position="115"/>
        <end position="126"/>
    </location>
</feature>